<reference evidence="2 3" key="1">
    <citation type="journal article" date="2019" name="Int. J. Syst. Evol. Microbiol.">
        <title>Photorhabdus khanii subsp. guanajuatensis subsp. nov., isolated from Heterorhabditis atacamensis, and Photorhabdus luminescens subsp. mexicana subsp. nov., isolated from Heterorhabditis mexicana entomopathogenic nematodes.</title>
        <authorList>
            <person name="Machado R.A.R."/>
            <person name="Bruno P."/>
            <person name="Arce C.C.M."/>
            <person name="Liechti N."/>
            <person name="Kohler A."/>
            <person name="Bernal J."/>
            <person name="Bruggmann R."/>
            <person name="Turlings T.C.J."/>
        </authorList>
    </citation>
    <scope>NUCLEOTIDE SEQUENCE [LARGE SCALE GENOMIC DNA]</scope>
    <source>
        <strain evidence="2 3">MEX47-22</strain>
    </source>
</reference>
<accession>A0A4R4JHW8</accession>
<dbReference type="Proteomes" id="UP000295550">
    <property type="component" value="Unassembled WGS sequence"/>
</dbReference>
<keyword evidence="1" id="KW-1133">Transmembrane helix</keyword>
<feature type="transmembrane region" description="Helical" evidence="1">
    <location>
        <begin position="70"/>
        <end position="91"/>
    </location>
</feature>
<proteinExistence type="predicted"/>
<evidence type="ECO:0000256" key="1">
    <source>
        <dbReference type="SAM" id="Phobius"/>
    </source>
</evidence>
<protein>
    <recommendedName>
        <fullName evidence="4">DUF1640 domain-containing protein</fullName>
    </recommendedName>
</protein>
<dbReference type="Gene3D" id="1.20.5.340">
    <property type="match status" value="1"/>
</dbReference>
<keyword evidence="1" id="KW-0472">Membrane</keyword>
<evidence type="ECO:0000313" key="2">
    <source>
        <dbReference type="EMBL" id="TDB53466.1"/>
    </source>
</evidence>
<gene>
    <name evidence="2" type="ORF">C5468_07230</name>
</gene>
<comment type="caution">
    <text evidence="2">The sequence shown here is derived from an EMBL/GenBank/DDBJ whole genome shotgun (WGS) entry which is preliminary data.</text>
</comment>
<dbReference type="EMBL" id="PUJX01000006">
    <property type="protein sequence ID" value="TDB53466.1"/>
    <property type="molecule type" value="Genomic_DNA"/>
</dbReference>
<organism evidence="2 3">
    <name type="scientific">Photorhabdus luminescens subsp. mexicana</name>
    <dbReference type="NCBI Taxonomy" id="2100167"/>
    <lineage>
        <taxon>Bacteria</taxon>
        <taxon>Pseudomonadati</taxon>
        <taxon>Pseudomonadota</taxon>
        <taxon>Gammaproteobacteria</taxon>
        <taxon>Enterobacterales</taxon>
        <taxon>Morganellaceae</taxon>
        <taxon>Photorhabdus</taxon>
    </lineage>
</organism>
<dbReference type="AlphaFoldDB" id="A0A4R4JHW8"/>
<sequence length="93" mass="9913">MSSLIMDIHTAVKTLKASGFNDEQSEKIVEVIIELQNISIVTKADLAVATESIKTDIGTIKTDLGWIKKLALAVGIAVVIAVVIAALKYIFTG</sequence>
<keyword evidence="1" id="KW-0812">Transmembrane</keyword>
<name>A0A4R4JHW8_PHOLU</name>
<evidence type="ECO:0008006" key="4">
    <source>
        <dbReference type="Google" id="ProtNLM"/>
    </source>
</evidence>
<evidence type="ECO:0000313" key="3">
    <source>
        <dbReference type="Proteomes" id="UP000295550"/>
    </source>
</evidence>